<dbReference type="SUPFAM" id="SSF52518">
    <property type="entry name" value="Thiamin diphosphate-binding fold (THDP-binding)"/>
    <property type="match status" value="1"/>
</dbReference>
<proteinExistence type="inferred from homology"/>
<dbReference type="PANTHER" id="PTHR47514:SF1">
    <property type="entry name" value="TRANSKETOLASE N-TERMINAL SECTION-RELATED"/>
    <property type="match status" value="1"/>
</dbReference>
<evidence type="ECO:0000256" key="3">
    <source>
        <dbReference type="ARBA" id="ARBA00023052"/>
    </source>
</evidence>
<evidence type="ECO:0000256" key="2">
    <source>
        <dbReference type="ARBA" id="ARBA00007131"/>
    </source>
</evidence>
<name>A0ABV5ZHN5_9BACT</name>
<dbReference type="Pfam" id="PF00456">
    <property type="entry name" value="Transketolase_N"/>
    <property type="match status" value="1"/>
</dbReference>
<accession>A0ABV5ZHN5</accession>
<keyword evidence="3" id="KW-0786">Thiamine pyrophosphate</keyword>
<dbReference type="EMBL" id="JBHLZF010000001">
    <property type="protein sequence ID" value="MFB9896891.1"/>
    <property type="molecule type" value="Genomic_DNA"/>
</dbReference>
<dbReference type="InterPro" id="IPR029061">
    <property type="entry name" value="THDP-binding"/>
</dbReference>
<keyword evidence="6" id="KW-1185">Reference proteome</keyword>
<reference evidence="5 6" key="1">
    <citation type="submission" date="2024-09" db="EMBL/GenBank/DDBJ databases">
        <authorList>
            <person name="Sun Q."/>
            <person name="Mori K."/>
        </authorList>
    </citation>
    <scope>NUCLEOTIDE SEQUENCE [LARGE SCALE GENOMIC DNA]</scope>
    <source>
        <strain evidence="5 6">ATCC 51272</strain>
    </source>
</reference>
<evidence type="ECO:0000256" key="1">
    <source>
        <dbReference type="ARBA" id="ARBA00001964"/>
    </source>
</evidence>
<evidence type="ECO:0000313" key="5">
    <source>
        <dbReference type="EMBL" id="MFB9896891.1"/>
    </source>
</evidence>
<organism evidence="5 6">
    <name type="scientific">Hallella seregens ATCC 51272</name>
    <dbReference type="NCBI Taxonomy" id="1336250"/>
    <lineage>
        <taxon>Bacteria</taxon>
        <taxon>Pseudomonadati</taxon>
        <taxon>Bacteroidota</taxon>
        <taxon>Bacteroidia</taxon>
        <taxon>Bacteroidales</taxon>
        <taxon>Prevotellaceae</taxon>
        <taxon>Hallella</taxon>
    </lineage>
</organism>
<sequence length="267" mass="29445">METKAFAKQIRLKALEMAYSSGKNGSHLGGALSSVEIFSVLYGKTLKVDAFNPYDEGRDRLVVSKGHSVLSYYSALFYAGFLTQNDLDGFEVDGCHLHGHALRNIEKGIEFSGGSLSMGISFAVGQALACKKKKLTNRVFTIVGDGECNEGLVWEASMSAAHYQLNNLTVIIDKNHLQYDGLTSSVMDSCSLAEKFAAFGFDTYEVDGHNTTELEIALGRQRDKPLCVIANTIKGKGVSFMEGQREWHHHTLTEEQYIQARKEVEEA</sequence>
<dbReference type="RefSeq" id="WP_027951843.1">
    <property type="nucleotide sequence ID" value="NZ_JADU01000008.1"/>
</dbReference>
<comment type="cofactor">
    <cofactor evidence="1">
        <name>thiamine diphosphate</name>
        <dbReference type="ChEBI" id="CHEBI:58937"/>
    </cofactor>
</comment>
<evidence type="ECO:0000313" key="6">
    <source>
        <dbReference type="Proteomes" id="UP001589688"/>
    </source>
</evidence>
<dbReference type="InterPro" id="IPR005474">
    <property type="entry name" value="Transketolase_N"/>
</dbReference>
<feature type="domain" description="Transketolase N-terminal" evidence="4">
    <location>
        <begin position="5"/>
        <end position="263"/>
    </location>
</feature>
<evidence type="ECO:0000259" key="4">
    <source>
        <dbReference type="Pfam" id="PF00456"/>
    </source>
</evidence>
<dbReference type="CDD" id="cd02012">
    <property type="entry name" value="TPP_TK"/>
    <property type="match status" value="1"/>
</dbReference>
<comment type="caution">
    <text evidence="5">The sequence shown here is derived from an EMBL/GenBank/DDBJ whole genome shotgun (WGS) entry which is preliminary data.</text>
</comment>
<dbReference type="Proteomes" id="UP001589688">
    <property type="component" value="Unassembled WGS sequence"/>
</dbReference>
<gene>
    <name evidence="5" type="ORF">ACFFK8_03440</name>
</gene>
<comment type="similarity">
    <text evidence="2">Belongs to the transketolase family.</text>
</comment>
<dbReference type="Gene3D" id="3.40.50.970">
    <property type="match status" value="1"/>
</dbReference>
<dbReference type="PANTHER" id="PTHR47514">
    <property type="entry name" value="TRANSKETOLASE N-TERMINAL SECTION-RELATED"/>
    <property type="match status" value="1"/>
</dbReference>
<protein>
    <submittedName>
        <fullName evidence="5">Transketolase</fullName>
    </submittedName>
</protein>